<evidence type="ECO:0000313" key="3">
    <source>
        <dbReference type="Proteomes" id="UP001303760"/>
    </source>
</evidence>
<dbReference type="PANTHER" id="PTHR38790">
    <property type="entry name" value="2EXR DOMAIN-CONTAINING PROTEIN-RELATED"/>
    <property type="match status" value="1"/>
</dbReference>
<gene>
    <name evidence="2" type="ORF">C8A03DRAFT_15391</name>
</gene>
<reference evidence="2" key="2">
    <citation type="submission" date="2023-05" db="EMBL/GenBank/DDBJ databases">
        <authorList>
            <consortium name="Lawrence Berkeley National Laboratory"/>
            <person name="Steindorff A."/>
            <person name="Hensen N."/>
            <person name="Bonometti L."/>
            <person name="Westerberg I."/>
            <person name="Brannstrom I.O."/>
            <person name="Guillou S."/>
            <person name="Cros-Aarteil S."/>
            <person name="Calhoun S."/>
            <person name="Haridas S."/>
            <person name="Kuo A."/>
            <person name="Mondo S."/>
            <person name="Pangilinan J."/>
            <person name="Riley R."/>
            <person name="Labutti K."/>
            <person name="Andreopoulos B."/>
            <person name="Lipzen A."/>
            <person name="Chen C."/>
            <person name="Yanf M."/>
            <person name="Daum C."/>
            <person name="Ng V."/>
            <person name="Clum A."/>
            <person name="Ohm R."/>
            <person name="Martin F."/>
            <person name="Silar P."/>
            <person name="Natvig D."/>
            <person name="Lalanne C."/>
            <person name="Gautier V."/>
            <person name="Ament-Velasquez S.L."/>
            <person name="Kruys A."/>
            <person name="Hutchinson M.I."/>
            <person name="Powell A.J."/>
            <person name="Barry K."/>
            <person name="Miller A.N."/>
            <person name="Grigoriev I.V."/>
            <person name="Debuchy R."/>
            <person name="Gladieux P."/>
            <person name="Thoren M.H."/>
            <person name="Johannesson H."/>
        </authorList>
    </citation>
    <scope>NUCLEOTIDE SEQUENCE</scope>
    <source>
        <strain evidence="2">CBS 532.94</strain>
    </source>
</reference>
<protein>
    <submittedName>
        <fullName evidence="2">Uncharacterized protein</fullName>
    </submittedName>
</protein>
<dbReference type="PANTHER" id="PTHR38790:SF4">
    <property type="entry name" value="2EXR DOMAIN-CONTAINING PROTEIN"/>
    <property type="match status" value="1"/>
</dbReference>
<comment type="caution">
    <text evidence="2">The sequence shown here is derived from an EMBL/GenBank/DDBJ whole genome shotgun (WGS) entry which is preliminary data.</text>
</comment>
<keyword evidence="3" id="KW-1185">Reference proteome</keyword>
<evidence type="ECO:0000313" key="2">
    <source>
        <dbReference type="EMBL" id="KAK4238091.1"/>
    </source>
</evidence>
<organism evidence="2 3">
    <name type="scientific">Achaetomium macrosporum</name>
    <dbReference type="NCBI Taxonomy" id="79813"/>
    <lineage>
        <taxon>Eukaryota</taxon>
        <taxon>Fungi</taxon>
        <taxon>Dikarya</taxon>
        <taxon>Ascomycota</taxon>
        <taxon>Pezizomycotina</taxon>
        <taxon>Sordariomycetes</taxon>
        <taxon>Sordariomycetidae</taxon>
        <taxon>Sordariales</taxon>
        <taxon>Chaetomiaceae</taxon>
        <taxon>Achaetomium</taxon>
    </lineage>
</organism>
<sequence>MTTYHDGQDGSSQGEVSSQTHWLSPQPRARRLRFLDLPVEIRLRIYKYVLQLTPVRPRQLGAGYPIPPQEVYLLKPVAPGVRNLLSPYRPLGFLPSSLLCSCRQIYSEARAVPFHNNEFVFITHFSLSLSTACAFAKSLRPWQRDGMRFARLDLGYGDIYREPSLAQWEELCGYWEDGLKGLRLRMGLSDLVSDLPRPKQMCESVGTEDQKTWRWVDHGLRRLRGLRLLEFEIDRSGGMAKWADEEKVVWCEKLSERLNNGRCGRERTIVLCVAWVPVERETVENACDDSVSG</sequence>
<dbReference type="AlphaFoldDB" id="A0AAN7CAR9"/>
<evidence type="ECO:0000256" key="1">
    <source>
        <dbReference type="SAM" id="MobiDB-lite"/>
    </source>
</evidence>
<feature type="region of interest" description="Disordered" evidence="1">
    <location>
        <begin position="1"/>
        <end position="23"/>
    </location>
</feature>
<accession>A0AAN7CAR9</accession>
<proteinExistence type="predicted"/>
<reference evidence="2" key="1">
    <citation type="journal article" date="2023" name="Mol. Phylogenet. Evol.">
        <title>Genome-scale phylogeny and comparative genomics of the fungal order Sordariales.</title>
        <authorList>
            <person name="Hensen N."/>
            <person name="Bonometti L."/>
            <person name="Westerberg I."/>
            <person name="Brannstrom I.O."/>
            <person name="Guillou S."/>
            <person name="Cros-Aarteil S."/>
            <person name="Calhoun S."/>
            <person name="Haridas S."/>
            <person name="Kuo A."/>
            <person name="Mondo S."/>
            <person name="Pangilinan J."/>
            <person name="Riley R."/>
            <person name="LaButti K."/>
            <person name="Andreopoulos B."/>
            <person name="Lipzen A."/>
            <person name="Chen C."/>
            <person name="Yan M."/>
            <person name="Daum C."/>
            <person name="Ng V."/>
            <person name="Clum A."/>
            <person name="Steindorff A."/>
            <person name="Ohm R.A."/>
            <person name="Martin F."/>
            <person name="Silar P."/>
            <person name="Natvig D.O."/>
            <person name="Lalanne C."/>
            <person name="Gautier V."/>
            <person name="Ament-Velasquez S.L."/>
            <person name="Kruys A."/>
            <person name="Hutchinson M.I."/>
            <person name="Powell A.J."/>
            <person name="Barry K."/>
            <person name="Miller A.N."/>
            <person name="Grigoriev I.V."/>
            <person name="Debuchy R."/>
            <person name="Gladieux P."/>
            <person name="Hiltunen Thoren M."/>
            <person name="Johannesson H."/>
        </authorList>
    </citation>
    <scope>NUCLEOTIDE SEQUENCE</scope>
    <source>
        <strain evidence="2">CBS 532.94</strain>
    </source>
</reference>
<dbReference type="EMBL" id="MU860109">
    <property type="protein sequence ID" value="KAK4238091.1"/>
    <property type="molecule type" value="Genomic_DNA"/>
</dbReference>
<name>A0AAN7CAR9_9PEZI</name>
<dbReference type="Proteomes" id="UP001303760">
    <property type="component" value="Unassembled WGS sequence"/>
</dbReference>